<feature type="transmembrane region" description="Helical" evidence="1">
    <location>
        <begin position="112"/>
        <end position="137"/>
    </location>
</feature>
<feature type="domain" description="GGDEF" evidence="2">
    <location>
        <begin position="380"/>
        <end position="513"/>
    </location>
</feature>
<dbReference type="Pfam" id="PF00990">
    <property type="entry name" value="GGDEF"/>
    <property type="match status" value="1"/>
</dbReference>
<dbReference type="PANTHER" id="PTHR46663">
    <property type="entry name" value="DIGUANYLATE CYCLASE DGCT-RELATED"/>
    <property type="match status" value="1"/>
</dbReference>
<proteinExistence type="predicted"/>
<gene>
    <name evidence="3" type="ORF">CLV43_119128</name>
</gene>
<dbReference type="EMBL" id="PVTF01000019">
    <property type="protein sequence ID" value="PRY33816.1"/>
    <property type="molecule type" value="Genomic_DNA"/>
</dbReference>
<feature type="transmembrane region" description="Helical" evidence="1">
    <location>
        <begin position="315"/>
        <end position="334"/>
    </location>
</feature>
<feature type="transmembrane region" description="Helical" evidence="1">
    <location>
        <begin position="219"/>
        <end position="240"/>
    </location>
</feature>
<dbReference type="NCBIfam" id="TIGR00254">
    <property type="entry name" value="GGDEF"/>
    <property type="match status" value="1"/>
</dbReference>
<dbReference type="InterPro" id="IPR052163">
    <property type="entry name" value="DGC-Regulatory_Protein"/>
</dbReference>
<dbReference type="Gene3D" id="3.30.70.270">
    <property type="match status" value="1"/>
</dbReference>
<protein>
    <submittedName>
        <fullName evidence="3">Diguanylate cyclase (GGDEF)-like protein</fullName>
    </submittedName>
</protein>
<dbReference type="SUPFAM" id="SSF55073">
    <property type="entry name" value="Nucleotide cyclase"/>
    <property type="match status" value="1"/>
</dbReference>
<accession>A0A2T0SK79</accession>
<dbReference type="SMART" id="SM00267">
    <property type="entry name" value="GGDEF"/>
    <property type="match status" value="1"/>
</dbReference>
<name>A0A2T0SK79_9PSEU</name>
<keyword evidence="1" id="KW-0472">Membrane</keyword>
<dbReference type="Proteomes" id="UP000239494">
    <property type="component" value="Unassembled WGS sequence"/>
</dbReference>
<dbReference type="InterPro" id="IPR029787">
    <property type="entry name" value="Nucleotide_cyclase"/>
</dbReference>
<feature type="transmembrane region" description="Helical" evidence="1">
    <location>
        <begin position="246"/>
        <end position="267"/>
    </location>
</feature>
<keyword evidence="4" id="KW-1185">Reference proteome</keyword>
<dbReference type="CDD" id="cd01949">
    <property type="entry name" value="GGDEF"/>
    <property type="match status" value="1"/>
</dbReference>
<dbReference type="OrthoDB" id="23692at2"/>
<dbReference type="PANTHER" id="PTHR46663:SF2">
    <property type="entry name" value="GGDEF DOMAIN-CONTAINING PROTEIN"/>
    <property type="match status" value="1"/>
</dbReference>
<evidence type="ECO:0000256" key="1">
    <source>
        <dbReference type="SAM" id="Phobius"/>
    </source>
</evidence>
<feature type="transmembrane region" description="Helical" evidence="1">
    <location>
        <begin position="187"/>
        <end position="207"/>
    </location>
</feature>
<evidence type="ECO:0000313" key="4">
    <source>
        <dbReference type="Proteomes" id="UP000239494"/>
    </source>
</evidence>
<evidence type="ECO:0000259" key="2">
    <source>
        <dbReference type="PROSITE" id="PS50887"/>
    </source>
</evidence>
<feature type="transmembrane region" description="Helical" evidence="1">
    <location>
        <begin position="69"/>
        <end position="92"/>
    </location>
</feature>
<evidence type="ECO:0000313" key="3">
    <source>
        <dbReference type="EMBL" id="PRY33816.1"/>
    </source>
</evidence>
<dbReference type="PROSITE" id="PS50887">
    <property type="entry name" value="GGDEF"/>
    <property type="match status" value="1"/>
</dbReference>
<dbReference type="AlphaFoldDB" id="A0A2T0SK79"/>
<dbReference type="InterPro" id="IPR000160">
    <property type="entry name" value="GGDEF_dom"/>
</dbReference>
<reference evidence="3 4" key="1">
    <citation type="submission" date="2018-03" db="EMBL/GenBank/DDBJ databases">
        <title>Genomic Encyclopedia of Archaeal and Bacterial Type Strains, Phase II (KMG-II): from individual species to whole genera.</title>
        <authorList>
            <person name="Goeker M."/>
        </authorList>
    </citation>
    <scope>NUCLEOTIDE SEQUENCE [LARGE SCALE GENOMIC DNA]</scope>
    <source>
        <strain evidence="3 4">DSM 44720</strain>
    </source>
</reference>
<comment type="caution">
    <text evidence="3">The sequence shown here is derived from an EMBL/GenBank/DDBJ whole genome shotgun (WGS) entry which is preliminary data.</text>
</comment>
<feature type="transmembrane region" description="Helical" evidence="1">
    <location>
        <begin position="149"/>
        <end position="172"/>
    </location>
</feature>
<feature type="transmembrane region" description="Helical" evidence="1">
    <location>
        <begin position="40"/>
        <end position="57"/>
    </location>
</feature>
<sequence>MTLRRFGARAAFLCTLLVLLVAVVVSGVLGHGLSVALDKTSQLAVSVTAVVVYWRTAHAQEGVERRWRLWMTAAMTSLSIGLLALGWTQLVLGLSLTEPTLLPVGFIMPTVLAMGTVLTLGFLLSPVLAMGAVLALARGSSDSVRIPRGRVVVVLDGLIVVGSLFVLTWVAALESMVQASVTSSPGFAISIAHPTVYLVLVVTLLVTSWTHQPVRRLPMLLLALAALAQSGSGWVFAWFVTHGVTTIPPIADAGFMACPVLLLLSALAPAKTRSARRTGSKELPHLLVPYLPLLVTGLFIAIGTATGVRFNPLEIYVGLGVMFLVIVRQLITLMDNAALVAKLHESQEQLRHQAFHDPLTGVANRELFRERLTAALRRGEPVVLAFIDVDGFKTVNDNYGHAEGDAVLRIVATRLQRCVRDQDTVARLGGDEFGLLVESGAVDPSEIGNRVLDALKTPHQTQGREHEVRASIGIAHRHDCDEDVTADDMLGTADAAMYTAKRLGKGMVVVHGSVPELR</sequence>
<keyword evidence="1" id="KW-1133">Transmembrane helix</keyword>
<dbReference type="InterPro" id="IPR043128">
    <property type="entry name" value="Rev_trsase/Diguanyl_cyclase"/>
</dbReference>
<organism evidence="3 4">
    <name type="scientific">Umezawaea tangerina</name>
    <dbReference type="NCBI Taxonomy" id="84725"/>
    <lineage>
        <taxon>Bacteria</taxon>
        <taxon>Bacillati</taxon>
        <taxon>Actinomycetota</taxon>
        <taxon>Actinomycetes</taxon>
        <taxon>Pseudonocardiales</taxon>
        <taxon>Pseudonocardiaceae</taxon>
        <taxon>Umezawaea</taxon>
    </lineage>
</organism>
<keyword evidence="1" id="KW-0812">Transmembrane</keyword>
<feature type="transmembrane region" description="Helical" evidence="1">
    <location>
        <begin position="287"/>
        <end position="309"/>
    </location>
</feature>